<organism evidence="1 2">
    <name type="scientific">Flavobacterium saliperosum</name>
    <dbReference type="NCBI Taxonomy" id="329186"/>
    <lineage>
        <taxon>Bacteria</taxon>
        <taxon>Pseudomonadati</taxon>
        <taxon>Bacteroidota</taxon>
        <taxon>Flavobacteriia</taxon>
        <taxon>Flavobacteriales</taxon>
        <taxon>Flavobacteriaceae</taxon>
        <taxon>Flavobacterium</taxon>
    </lineage>
</organism>
<dbReference type="Gene3D" id="1.25.40.10">
    <property type="entry name" value="Tetratricopeptide repeat domain"/>
    <property type="match status" value="1"/>
</dbReference>
<evidence type="ECO:0000313" key="2">
    <source>
        <dbReference type="Proteomes" id="UP000182124"/>
    </source>
</evidence>
<dbReference type="EMBL" id="FMTY01000003">
    <property type="protein sequence ID" value="SCX09216.1"/>
    <property type="molecule type" value="Genomic_DNA"/>
</dbReference>
<dbReference type="RefSeq" id="WP_023577324.1">
    <property type="nucleotide sequence ID" value="NZ_CBCSBQ010000006.1"/>
</dbReference>
<dbReference type="Proteomes" id="UP000182124">
    <property type="component" value="Unassembled WGS sequence"/>
</dbReference>
<dbReference type="eggNOG" id="COG0457">
    <property type="taxonomic scope" value="Bacteria"/>
</dbReference>
<name>A0A1G4VMZ5_9FLAO</name>
<dbReference type="SUPFAM" id="SSF81901">
    <property type="entry name" value="HCP-like"/>
    <property type="match status" value="1"/>
</dbReference>
<dbReference type="SUPFAM" id="SSF48452">
    <property type="entry name" value="TPR-like"/>
    <property type="match status" value="1"/>
</dbReference>
<protein>
    <submittedName>
        <fullName evidence="1">Tetratricopeptide repeat-containing protein</fullName>
    </submittedName>
</protein>
<sequence length="229" mass="26805">MKHFLLLLLFPTLLWSQSDFEKAEKLFEQKKYASAETLFENYLKQQPNDTRTTEYLGDIAGHQKQWDKAIRYYKKLKLQFPKNANYHYKFGGALAMKAKEASKFQALGMIDEVKTAFETAAKLDARHIDTRWALVMLYLELPGIIGGSEVKAQKYGNELQQLSKVDGYLAKGYIDVYFKRYQKAEEHYKKAHEIGNSKTTFEKLYDLYLNKLKDRQKAVNLKKEYQKLG</sequence>
<dbReference type="Pfam" id="PF14559">
    <property type="entry name" value="TPR_19"/>
    <property type="match status" value="1"/>
</dbReference>
<gene>
    <name evidence="1" type="ORF">SAMN02927925_01353</name>
</gene>
<evidence type="ECO:0000313" key="1">
    <source>
        <dbReference type="EMBL" id="SCX09216.1"/>
    </source>
</evidence>
<reference evidence="1 2" key="1">
    <citation type="submission" date="2016-10" db="EMBL/GenBank/DDBJ databases">
        <authorList>
            <person name="de Groot N.N."/>
        </authorList>
    </citation>
    <scope>NUCLEOTIDE SEQUENCE [LARGE SCALE GENOMIC DNA]</scope>
    <source>
        <strain evidence="1 2">CGMCC 1.3801</strain>
    </source>
</reference>
<proteinExistence type="predicted"/>
<dbReference type="InterPro" id="IPR011990">
    <property type="entry name" value="TPR-like_helical_dom_sf"/>
</dbReference>
<accession>A0A1G4VMZ5</accession>
<dbReference type="SMART" id="SM00028">
    <property type="entry name" value="TPR"/>
    <property type="match status" value="3"/>
</dbReference>
<dbReference type="AlphaFoldDB" id="A0A1G4VMZ5"/>
<dbReference type="InterPro" id="IPR019734">
    <property type="entry name" value="TPR_rpt"/>
</dbReference>
<dbReference type="STRING" id="329186.SAMN02927925_01353"/>